<organism evidence="1 2">
    <name type="scientific">Candidatus Zambryskibacteria bacterium CG11_big_fil_rev_8_21_14_0_20_40_24</name>
    <dbReference type="NCBI Taxonomy" id="1975116"/>
    <lineage>
        <taxon>Bacteria</taxon>
        <taxon>Candidatus Zambryskiibacteriota</taxon>
    </lineage>
</organism>
<dbReference type="AlphaFoldDB" id="A0A2H0K6G1"/>
<protein>
    <submittedName>
        <fullName evidence="1">Uncharacterized protein</fullName>
    </submittedName>
</protein>
<sequence>MGAQARAVGVMARKGLASVRATKDNPVSSEDEFGEIIAEDMLCIGQLAGTIGIPSSRGEDYLPNVREHLMRRYGFTEGDLRWATNCFRARRPSMVRRALEERINRNGSN</sequence>
<accession>A0A2H0K6G1</accession>
<evidence type="ECO:0000313" key="2">
    <source>
        <dbReference type="Proteomes" id="UP000229834"/>
    </source>
</evidence>
<dbReference type="EMBL" id="PCVC01000056">
    <property type="protein sequence ID" value="PIQ66841.1"/>
    <property type="molecule type" value="Genomic_DNA"/>
</dbReference>
<proteinExistence type="predicted"/>
<evidence type="ECO:0000313" key="1">
    <source>
        <dbReference type="EMBL" id="PIQ66841.1"/>
    </source>
</evidence>
<gene>
    <name evidence="1" type="ORF">COV95_01975</name>
</gene>
<name>A0A2H0K6G1_9BACT</name>
<reference evidence="1 2" key="1">
    <citation type="submission" date="2017-09" db="EMBL/GenBank/DDBJ databases">
        <title>Depth-based differentiation of microbial function through sediment-hosted aquifers and enrichment of novel symbionts in the deep terrestrial subsurface.</title>
        <authorList>
            <person name="Probst A.J."/>
            <person name="Ladd B."/>
            <person name="Jarett J.K."/>
            <person name="Geller-Mcgrath D.E."/>
            <person name="Sieber C.M."/>
            <person name="Emerson J.B."/>
            <person name="Anantharaman K."/>
            <person name="Thomas B.C."/>
            <person name="Malmstrom R."/>
            <person name="Stieglmeier M."/>
            <person name="Klingl A."/>
            <person name="Woyke T."/>
            <person name="Ryan C.M."/>
            <person name="Banfield J.F."/>
        </authorList>
    </citation>
    <scope>NUCLEOTIDE SEQUENCE [LARGE SCALE GENOMIC DNA]</scope>
    <source>
        <strain evidence="1">CG11_big_fil_rev_8_21_14_0_20_40_24</strain>
    </source>
</reference>
<dbReference type="Proteomes" id="UP000229834">
    <property type="component" value="Unassembled WGS sequence"/>
</dbReference>
<comment type="caution">
    <text evidence="1">The sequence shown here is derived from an EMBL/GenBank/DDBJ whole genome shotgun (WGS) entry which is preliminary data.</text>
</comment>